<keyword evidence="2" id="KW-0378">Hydrolase</keyword>
<evidence type="ECO:0000313" key="3">
    <source>
        <dbReference type="Proteomes" id="UP000238949"/>
    </source>
</evidence>
<dbReference type="SUPFAM" id="SSF55781">
    <property type="entry name" value="GAF domain-like"/>
    <property type="match status" value="1"/>
</dbReference>
<dbReference type="SMART" id="SM00471">
    <property type="entry name" value="HDc"/>
    <property type="match status" value="1"/>
</dbReference>
<organism evidence="2 3">
    <name type="scientific">Alteromonas alba</name>
    <dbReference type="NCBI Taxonomy" id="2079529"/>
    <lineage>
        <taxon>Bacteria</taxon>
        <taxon>Pseudomonadati</taxon>
        <taxon>Pseudomonadota</taxon>
        <taxon>Gammaproteobacteria</taxon>
        <taxon>Alteromonadales</taxon>
        <taxon>Alteromonadaceae</taxon>
        <taxon>Alteromonas/Salinimonas group</taxon>
        <taxon>Alteromonas</taxon>
    </lineage>
</organism>
<name>A0A2S9V5G7_9ALTE</name>
<dbReference type="RefSeq" id="WP_105936252.1">
    <property type="nucleotide sequence ID" value="NZ_PVNP01000200.1"/>
</dbReference>
<dbReference type="CDD" id="cd00077">
    <property type="entry name" value="HDc"/>
    <property type="match status" value="1"/>
</dbReference>
<dbReference type="Gene3D" id="3.30.450.40">
    <property type="match status" value="1"/>
</dbReference>
<reference evidence="3" key="1">
    <citation type="journal article" date="2020" name="Int. J. Syst. Evol. Microbiol.">
        <title>Alteromonas alba sp. nov., a marine bacterium isolated from the seawater of the West Pacific Ocean.</title>
        <authorList>
            <person name="Sun C."/>
            <person name="Wu Y.-H."/>
            <person name="Xamxidin M."/>
            <person name="Cheng H."/>
            <person name="Xu X.-W."/>
        </authorList>
    </citation>
    <scope>NUCLEOTIDE SEQUENCE [LARGE SCALE GENOMIC DNA]</scope>
    <source>
        <strain evidence="3">190</strain>
    </source>
</reference>
<dbReference type="PANTHER" id="PTHR45228:SF1">
    <property type="entry name" value="CYCLIC DI-GMP PHOSPHODIESTERASE TM_0186"/>
    <property type="match status" value="1"/>
</dbReference>
<keyword evidence="3" id="KW-1185">Reference proteome</keyword>
<evidence type="ECO:0000259" key="1">
    <source>
        <dbReference type="PROSITE" id="PS51832"/>
    </source>
</evidence>
<dbReference type="PROSITE" id="PS51832">
    <property type="entry name" value="HD_GYP"/>
    <property type="match status" value="1"/>
</dbReference>
<dbReference type="PANTHER" id="PTHR45228">
    <property type="entry name" value="CYCLIC DI-GMP PHOSPHODIESTERASE TM_0186-RELATED"/>
    <property type="match status" value="1"/>
</dbReference>
<dbReference type="SUPFAM" id="SSF109604">
    <property type="entry name" value="HD-domain/PDEase-like"/>
    <property type="match status" value="1"/>
</dbReference>
<comment type="caution">
    <text evidence="2">The sequence shown here is derived from an EMBL/GenBank/DDBJ whole genome shotgun (WGS) entry which is preliminary data.</text>
</comment>
<dbReference type="EMBL" id="PVNP01000200">
    <property type="protein sequence ID" value="PRO71700.1"/>
    <property type="molecule type" value="Genomic_DNA"/>
</dbReference>
<sequence>MTSFQPLHSVTSQSLTGKLQGFHEALLADYPHICRLACAIYDKPTDVLKTFINSTRQGHAIAGYEVKLHDTPSLLHLANHQQSRVIDDISAEIHGGSVHSDWLLEQGYMSSFTVPIIRQNQFLGFVFIDSVEKDSFTPSIQRDLIMRCASICDAIANELAAAHLLVATASAIRSIANLRDFETGMHLTRMAELSKLIARNLPAHFGLSDEDIEHIYLFSPLHDIGKIGIPDAILLKAGRLTDSERQIMQTHVQKGVDMIDSILADFNLIEANDARIMRNIIAFHHEYLDGSGYPFGLKGEQVPIEARIVTVADIFDALTHKRPYKKSWSVENSLTELHQMVEQGKIDDDCVTALANSLNAAQHIVTTYCDSQEPASNPGY</sequence>
<dbReference type="InterPro" id="IPR052020">
    <property type="entry name" value="Cyclic_di-GMP/3'3'-cGAMP_PDE"/>
</dbReference>
<proteinExistence type="predicted"/>
<gene>
    <name evidence="2" type="ORF">C6Y40_20460</name>
</gene>
<dbReference type="AlphaFoldDB" id="A0A2S9V5G7"/>
<dbReference type="GO" id="GO:0008081">
    <property type="term" value="F:phosphoric diester hydrolase activity"/>
    <property type="evidence" value="ECO:0007669"/>
    <property type="project" value="UniProtKB-ARBA"/>
</dbReference>
<dbReference type="Proteomes" id="UP000238949">
    <property type="component" value="Unassembled WGS sequence"/>
</dbReference>
<dbReference type="Pfam" id="PF13487">
    <property type="entry name" value="HD_5"/>
    <property type="match status" value="1"/>
</dbReference>
<dbReference type="OrthoDB" id="9802066at2"/>
<feature type="domain" description="HD-GYP" evidence="1">
    <location>
        <begin position="161"/>
        <end position="370"/>
    </location>
</feature>
<evidence type="ECO:0000313" key="2">
    <source>
        <dbReference type="EMBL" id="PRO71700.1"/>
    </source>
</evidence>
<protein>
    <submittedName>
        <fullName evidence="2">Phosphohydrolase</fullName>
    </submittedName>
</protein>
<dbReference type="InterPro" id="IPR037522">
    <property type="entry name" value="HD_GYP_dom"/>
</dbReference>
<dbReference type="Gene3D" id="1.10.3210.10">
    <property type="entry name" value="Hypothetical protein af1432"/>
    <property type="match status" value="1"/>
</dbReference>
<dbReference type="InterPro" id="IPR029016">
    <property type="entry name" value="GAF-like_dom_sf"/>
</dbReference>
<accession>A0A2S9V5G7</accession>
<dbReference type="InterPro" id="IPR003607">
    <property type="entry name" value="HD/PDEase_dom"/>
</dbReference>